<dbReference type="PANTHER" id="PTHR10233">
    <property type="entry name" value="TRANSLATION INITIATION FACTOR EIF-2B"/>
    <property type="match status" value="1"/>
</dbReference>
<keyword evidence="5" id="KW-0648">Protein biosynthesis</keyword>
<evidence type="ECO:0000256" key="4">
    <source>
        <dbReference type="ARBA" id="ARBA00022540"/>
    </source>
</evidence>
<evidence type="ECO:0000256" key="10">
    <source>
        <dbReference type="SAM" id="MobiDB-lite"/>
    </source>
</evidence>
<keyword evidence="3" id="KW-0963">Cytoplasm</keyword>
<evidence type="ECO:0000256" key="3">
    <source>
        <dbReference type="ARBA" id="ARBA00022490"/>
    </source>
</evidence>
<dbReference type="OrthoDB" id="10254737at2759"/>
<evidence type="ECO:0000256" key="2">
    <source>
        <dbReference type="ARBA" id="ARBA00007251"/>
    </source>
</evidence>
<evidence type="ECO:0000313" key="11">
    <source>
        <dbReference type="EMBL" id="RWS16490.1"/>
    </source>
</evidence>
<organism evidence="11 13">
    <name type="scientific">Dinothrombium tinctorium</name>
    <dbReference type="NCBI Taxonomy" id="1965070"/>
    <lineage>
        <taxon>Eukaryota</taxon>
        <taxon>Metazoa</taxon>
        <taxon>Ecdysozoa</taxon>
        <taxon>Arthropoda</taxon>
        <taxon>Chelicerata</taxon>
        <taxon>Arachnida</taxon>
        <taxon>Acari</taxon>
        <taxon>Acariformes</taxon>
        <taxon>Trombidiformes</taxon>
        <taxon>Prostigmata</taxon>
        <taxon>Anystina</taxon>
        <taxon>Parasitengona</taxon>
        <taxon>Trombidioidea</taxon>
        <taxon>Trombidiidae</taxon>
        <taxon>Dinothrombium</taxon>
    </lineage>
</organism>
<evidence type="ECO:0000313" key="12">
    <source>
        <dbReference type="EMBL" id="RWS17025.1"/>
    </source>
</evidence>
<dbReference type="Gene3D" id="3.40.50.10470">
    <property type="entry name" value="Translation initiation factor eif-2b, domain 2"/>
    <property type="match status" value="1"/>
</dbReference>
<feature type="compositionally biased region" description="Basic and acidic residues" evidence="10">
    <location>
        <begin position="14"/>
        <end position="26"/>
    </location>
</feature>
<feature type="compositionally biased region" description="Polar residues" evidence="10">
    <location>
        <begin position="1"/>
        <end position="13"/>
    </location>
</feature>
<dbReference type="InterPro" id="IPR000649">
    <property type="entry name" value="IF-2B-related"/>
</dbReference>
<comment type="subcellular location">
    <subcellularLocation>
        <location evidence="1">Cytoplasm</location>
        <location evidence="1">Cytosol</location>
    </subcellularLocation>
</comment>
<dbReference type="SUPFAM" id="SSF100950">
    <property type="entry name" value="NagB/RpiA/CoA transferase-like"/>
    <property type="match status" value="1"/>
</dbReference>
<dbReference type="InterPro" id="IPR037171">
    <property type="entry name" value="NagB/RpiA_transferase-like"/>
</dbReference>
<dbReference type="EMBL" id="NCKU01000132">
    <property type="protein sequence ID" value="RWS17025.1"/>
    <property type="molecule type" value="Genomic_DNA"/>
</dbReference>
<protein>
    <recommendedName>
        <fullName evidence="6">Translation initiation factor eIF2B subunit delta</fullName>
    </recommendedName>
    <alternativeName>
        <fullName evidence="7">eIF2B GDP-GTP exchange factor subunit delta</fullName>
    </alternativeName>
</protein>
<comment type="subunit">
    <text evidence="8">Component of the translation initiation factor 2B (eIF2B) complex which is a heterodecamer of two sets of five different subunits: alpha, beta, gamma, delta and epsilon. Subunits alpha, beta and delta comprise a regulatory subcomplex and subunits epsilon and gamma comprise a catalytic subcomplex. Within the complex, the hexameric regulatory complex resides at the center, with the two heterodimeric catalytic subcomplexes bound on opposite sides.</text>
</comment>
<evidence type="ECO:0000256" key="9">
    <source>
        <dbReference type="RuleBase" id="RU003814"/>
    </source>
</evidence>
<feature type="compositionally biased region" description="Basic and acidic residues" evidence="10">
    <location>
        <begin position="38"/>
        <end position="67"/>
    </location>
</feature>
<comment type="similarity">
    <text evidence="2 9">Belongs to the eIF-2B alpha/beta/delta subunits family.</text>
</comment>
<name>A0A3S3SN45_9ACAR</name>
<keyword evidence="13" id="KW-1185">Reference proteome</keyword>
<evidence type="ECO:0000256" key="7">
    <source>
        <dbReference type="ARBA" id="ARBA00044356"/>
    </source>
</evidence>
<feature type="compositionally biased region" description="Basic and acidic residues" evidence="10">
    <location>
        <begin position="82"/>
        <end position="92"/>
    </location>
</feature>
<gene>
    <name evidence="12" type="ORF">B4U79_02898</name>
    <name evidence="11" type="ORF">B4U79_09069</name>
</gene>
<evidence type="ECO:0000256" key="1">
    <source>
        <dbReference type="ARBA" id="ARBA00004514"/>
    </source>
</evidence>
<dbReference type="InterPro" id="IPR042529">
    <property type="entry name" value="IF_2B-like_C"/>
</dbReference>
<reference evidence="11" key="2">
    <citation type="submission" date="2018-11" db="EMBL/GenBank/DDBJ databases">
        <title>Trombidioid mite genomics.</title>
        <authorList>
            <person name="Dong X."/>
        </authorList>
    </citation>
    <scope>NUCLEOTIDE SEQUENCE</scope>
    <source>
        <strain evidence="11">UoL-WK</strain>
    </source>
</reference>
<evidence type="ECO:0000256" key="5">
    <source>
        <dbReference type="ARBA" id="ARBA00022917"/>
    </source>
</evidence>
<dbReference type="GO" id="GO:0005829">
    <property type="term" value="C:cytosol"/>
    <property type="evidence" value="ECO:0007669"/>
    <property type="project" value="UniProtKB-SubCell"/>
</dbReference>
<comment type="caution">
    <text evidence="11">The sequence shown here is derived from an EMBL/GenBank/DDBJ whole genome shotgun (WGS) entry which is preliminary data.</text>
</comment>
<reference evidence="11 13" key="1">
    <citation type="journal article" date="2018" name="Gigascience">
        <title>Genomes of trombidid mites reveal novel predicted allergens and laterally-transferred genes associated with secondary metabolism.</title>
        <authorList>
            <person name="Dong X."/>
            <person name="Chaisiri K."/>
            <person name="Xia D."/>
            <person name="Armstrong S.D."/>
            <person name="Fang Y."/>
            <person name="Donnelly M.J."/>
            <person name="Kadowaki T."/>
            <person name="McGarry J.W."/>
            <person name="Darby A.C."/>
            <person name="Makepeace B.L."/>
        </authorList>
    </citation>
    <scope>NUCLEOTIDE SEQUENCE [LARGE SCALE GENOMIC DNA]</scope>
    <source>
        <strain evidence="11">UoL-WK</strain>
    </source>
</reference>
<evidence type="ECO:0000313" key="13">
    <source>
        <dbReference type="Proteomes" id="UP000285301"/>
    </source>
</evidence>
<dbReference type="EMBL" id="NCKU01000220">
    <property type="protein sequence ID" value="RWS16490.1"/>
    <property type="molecule type" value="Genomic_DNA"/>
</dbReference>
<dbReference type="AlphaFoldDB" id="A0A3S3SN45"/>
<feature type="region of interest" description="Disordered" evidence="10">
    <location>
        <begin position="1"/>
        <end position="92"/>
    </location>
</feature>
<accession>A0A3S3SN45</accession>
<dbReference type="GO" id="GO:0003743">
    <property type="term" value="F:translation initiation factor activity"/>
    <property type="evidence" value="ECO:0007669"/>
    <property type="project" value="UniProtKB-KW"/>
</dbReference>
<sequence length="477" mass="53681">MSAVETNATQTQPKTKEQLKAERRAQFEAQRAQQLNDKSTEKSKPMTKSERRALQEAQRAAKKEKTLSEANAVKPLSSKSMPTEKSDIKQDCKKEISDNSINDAKSNTPLVDAKSRSALENKQSKKLKIFPHIPSREENINICLRSPDVNRIHPLVIQVGLRMNKALITESTPRCVAMLTAFKSLIKDYETPPQKELSRDLKEVLDKCKEFLDKCRPLSISMCNAMKMLKMHLTKITPQVSDKQAKENLISAINEFIHQEIELALDAMSDYVLEKINSEDVILTFGSSHSVRHILKKALDSGKKFRVIVVDSRPKPHAEDMLQFLVKNNVQVTYVLINAAAYVMKEVTKVLLGAHSILANGYVMAKLGSSQIALVAQAYNVPVLVCCEGYKFSEKVLTDSFVYNEAEPDMFESRCFNEISNNKMDSLSIKMNSKLNILNLIYDVTPPDFVSMVVTEKGIIPCNSVPAVIRRNVTKFQ</sequence>
<dbReference type="Pfam" id="PF01008">
    <property type="entry name" value="IF-2B"/>
    <property type="match status" value="1"/>
</dbReference>
<evidence type="ECO:0000256" key="6">
    <source>
        <dbReference type="ARBA" id="ARBA00044147"/>
    </source>
</evidence>
<keyword evidence="4 11" id="KW-0396">Initiation factor</keyword>
<dbReference type="PANTHER" id="PTHR10233:SF14">
    <property type="entry name" value="TRANSLATION INITIATION FACTOR EIF-2B SUBUNIT DELTA"/>
    <property type="match status" value="1"/>
</dbReference>
<dbReference type="Proteomes" id="UP000285301">
    <property type="component" value="Unassembled WGS sequence"/>
</dbReference>
<proteinExistence type="inferred from homology"/>
<evidence type="ECO:0000256" key="8">
    <source>
        <dbReference type="ARBA" id="ARBA00046432"/>
    </source>
</evidence>
<dbReference type="STRING" id="1965070.A0A3S3SN45"/>